<feature type="compositionally biased region" description="Polar residues" evidence="1">
    <location>
        <begin position="114"/>
        <end position="140"/>
    </location>
</feature>
<dbReference type="EMBL" id="JBCEZU010000434">
    <property type="protein sequence ID" value="KAK9518888.1"/>
    <property type="molecule type" value="Genomic_DNA"/>
</dbReference>
<keyword evidence="3" id="KW-1185">Reference proteome</keyword>
<dbReference type="AlphaFoldDB" id="A0AAW1E9Q0"/>
<organism evidence="2 3">
    <name type="scientific">Zoarces viviparus</name>
    <name type="common">Viviparous eelpout</name>
    <name type="synonym">Blennius viviparus</name>
    <dbReference type="NCBI Taxonomy" id="48416"/>
    <lineage>
        <taxon>Eukaryota</taxon>
        <taxon>Metazoa</taxon>
        <taxon>Chordata</taxon>
        <taxon>Craniata</taxon>
        <taxon>Vertebrata</taxon>
        <taxon>Euteleostomi</taxon>
        <taxon>Actinopterygii</taxon>
        <taxon>Neopterygii</taxon>
        <taxon>Teleostei</taxon>
        <taxon>Neoteleostei</taxon>
        <taxon>Acanthomorphata</taxon>
        <taxon>Eupercaria</taxon>
        <taxon>Perciformes</taxon>
        <taxon>Cottioidei</taxon>
        <taxon>Zoarcales</taxon>
        <taxon>Zoarcidae</taxon>
        <taxon>Zoarcinae</taxon>
        <taxon>Zoarces</taxon>
    </lineage>
</organism>
<proteinExistence type="predicted"/>
<sequence length="147" mass="16041">MKRNSTNKVYIHSDNPPHISSVIVRPGGNAPFVRRFDPMTQKPAQRPRSDPADILQPGRAQSGGCVSITPVRRRSRPGQEGKRSSMPNFLTPTQRHNGPGWSHGGRECHGRSNLLRSSELEQSVSVPVMGQQNYSGSGLTTMAAVES</sequence>
<name>A0AAW1E9Q0_ZOAVI</name>
<gene>
    <name evidence="2" type="ORF">VZT92_021655</name>
</gene>
<protein>
    <submittedName>
        <fullName evidence="2">Uncharacterized protein</fullName>
    </submittedName>
</protein>
<reference evidence="2 3" key="1">
    <citation type="journal article" date="2024" name="Genome Biol. Evol.">
        <title>Chromosome-level genome assembly of the viviparous eelpout Zoarces viviparus.</title>
        <authorList>
            <person name="Fuhrmann N."/>
            <person name="Brasseur M.V."/>
            <person name="Bakowski C.E."/>
            <person name="Podsiadlowski L."/>
            <person name="Prost S."/>
            <person name="Krehenwinkel H."/>
            <person name="Mayer C."/>
        </authorList>
    </citation>
    <scope>NUCLEOTIDE SEQUENCE [LARGE SCALE GENOMIC DNA]</scope>
    <source>
        <strain evidence="2">NO-MEL_2022_Ind0_liver</strain>
    </source>
</reference>
<evidence type="ECO:0000313" key="2">
    <source>
        <dbReference type="EMBL" id="KAK9518888.1"/>
    </source>
</evidence>
<feature type="region of interest" description="Disordered" evidence="1">
    <location>
        <begin position="37"/>
        <end position="147"/>
    </location>
</feature>
<evidence type="ECO:0000313" key="3">
    <source>
        <dbReference type="Proteomes" id="UP001488805"/>
    </source>
</evidence>
<accession>A0AAW1E9Q0</accession>
<feature type="region of interest" description="Disordered" evidence="1">
    <location>
        <begin position="1"/>
        <end position="22"/>
    </location>
</feature>
<feature type="compositionally biased region" description="Polar residues" evidence="1">
    <location>
        <begin position="85"/>
        <end position="96"/>
    </location>
</feature>
<evidence type="ECO:0000256" key="1">
    <source>
        <dbReference type="SAM" id="MobiDB-lite"/>
    </source>
</evidence>
<dbReference type="Proteomes" id="UP001488805">
    <property type="component" value="Unassembled WGS sequence"/>
</dbReference>
<comment type="caution">
    <text evidence="2">The sequence shown here is derived from an EMBL/GenBank/DDBJ whole genome shotgun (WGS) entry which is preliminary data.</text>
</comment>